<evidence type="ECO:0000313" key="1">
    <source>
        <dbReference type="EMBL" id="GGB74816.1"/>
    </source>
</evidence>
<accession>A0ABQ1JR99</accession>
<sequence>MSYKNERKMVALIWENKYVNKFFQKKTEGVLIFLKKNRKPYLRKIKIKLTL</sequence>
<name>A0ABQ1JR99_9FLAO</name>
<comment type="caution">
    <text evidence="1">The sequence shown here is derived from an EMBL/GenBank/DDBJ whole genome shotgun (WGS) entry which is preliminary data.</text>
</comment>
<reference evidence="2" key="1">
    <citation type="journal article" date="2019" name="Int. J. Syst. Evol. Microbiol.">
        <title>The Global Catalogue of Microorganisms (GCM) 10K type strain sequencing project: providing services to taxonomists for standard genome sequencing and annotation.</title>
        <authorList>
            <consortium name="The Broad Institute Genomics Platform"/>
            <consortium name="The Broad Institute Genome Sequencing Center for Infectious Disease"/>
            <person name="Wu L."/>
            <person name="Ma J."/>
        </authorList>
    </citation>
    <scope>NUCLEOTIDE SEQUENCE [LARGE SCALE GENOMIC DNA]</scope>
    <source>
        <strain evidence="2">CGMCC 1.15461</strain>
    </source>
</reference>
<organism evidence="1 2">
    <name type="scientific">Flavobacterium suaedae</name>
    <dbReference type="NCBI Taxonomy" id="1767027"/>
    <lineage>
        <taxon>Bacteria</taxon>
        <taxon>Pseudomonadati</taxon>
        <taxon>Bacteroidota</taxon>
        <taxon>Flavobacteriia</taxon>
        <taxon>Flavobacteriales</taxon>
        <taxon>Flavobacteriaceae</taxon>
        <taxon>Flavobacterium</taxon>
    </lineage>
</organism>
<proteinExistence type="predicted"/>
<dbReference type="EMBL" id="BMJE01000003">
    <property type="protein sequence ID" value="GGB74816.1"/>
    <property type="molecule type" value="Genomic_DNA"/>
</dbReference>
<evidence type="ECO:0000313" key="2">
    <source>
        <dbReference type="Proteomes" id="UP000615760"/>
    </source>
</evidence>
<keyword evidence="2" id="KW-1185">Reference proteome</keyword>
<protein>
    <submittedName>
        <fullName evidence="1">Uncharacterized protein</fullName>
    </submittedName>
</protein>
<gene>
    <name evidence="1" type="ORF">GCM10007424_13460</name>
</gene>
<dbReference type="Proteomes" id="UP000615760">
    <property type="component" value="Unassembled WGS sequence"/>
</dbReference>